<keyword evidence="7" id="KW-1185">Reference proteome</keyword>
<comment type="similarity">
    <text evidence="4">Belongs to the cyclic nucleotide phosphodiesterase class-III family.</text>
</comment>
<reference evidence="7" key="1">
    <citation type="submission" date="2023-07" db="EMBL/GenBank/DDBJ databases">
        <authorList>
            <person name="Luz R."/>
            <person name="Cordeiro R."/>
            <person name="Fonseca A."/>
            <person name="Goncalves V."/>
        </authorList>
    </citation>
    <scope>NUCLEOTIDE SEQUENCE [LARGE SCALE GENOMIC DNA]</scope>
    <source>
        <strain evidence="7">BACA0444</strain>
    </source>
</reference>
<evidence type="ECO:0000313" key="7">
    <source>
        <dbReference type="Proteomes" id="UP001268256"/>
    </source>
</evidence>
<evidence type="ECO:0000256" key="4">
    <source>
        <dbReference type="ARBA" id="ARBA00025742"/>
    </source>
</evidence>
<protein>
    <submittedName>
        <fullName evidence="6">Metallophosphoesterase</fullName>
    </submittedName>
</protein>
<keyword evidence="1" id="KW-0479">Metal-binding</keyword>
<evidence type="ECO:0000256" key="1">
    <source>
        <dbReference type="ARBA" id="ARBA00022723"/>
    </source>
</evidence>
<gene>
    <name evidence="6" type="ORF">RIF25_07410</name>
</gene>
<keyword evidence="2" id="KW-0378">Hydrolase</keyword>
<dbReference type="InterPro" id="IPR050884">
    <property type="entry name" value="CNP_phosphodiesterase-III"/>
</dbReference>
<dbReference type="InterPro" id="IPR004843">
    <property type="entry name" value="Calcineurin-like_PHP"/>
</dbReference>
<dbReference type="GO" id="GO:0046872">
    <property type="term" value="F:metal ion binding"/>
    <property type="evidence" value="ECO:0007669"/>
    <property type="project" value="UniProtKB-KW"/>
</dbReference>
<evidence type="ECO:0000256" key="2">
    <source>
        <dbReference type="ARBA" id="ARBA00022801"/>
    </source>
</evidence>
<dbReference type="EMBL" id="JAVMIP010000005">
    <property type="protein sequence ID" value="MDS3860637.1"/>
    <property type="molecule type" value="Genomic_DNA"/>
</dbReference>
<dbReference type="Proteomes" id="UP001268256">
    <property type="component" value="Unassembled WGS sequence"/>
</dbReference>
<evidence type="ECO:0000313" key="6">
    <source>
        <dbReference type="EMBL" id="MDS3860637.1"/>
    </source>
</evidence>
<evidence type="ECO:0000259" key="5">
    <source>
        <dbReference type="Pfam" id="PF00149"/>
    </source>
</evidence>
<dbReference type="Gene3D" id="3.60.21.10">
    <property type="match status" value="1"/>
</dbReference>
<dbReference type="SUPFAM" id="SSF56300">
    <property type="entry name" value="Metallo-dependent phosphatases"/>
    <property type="match status" value="1"/>
</dbReference>
<organism evidence="6 7">
    <name type="scientific">Pseudocalidococcus azoricus BACA0444</name>
    <dbReference type="NCBI Taxonomy" id="2918990"/>
    <lineage>
        <taxon>Bacteria</taxon>
        <taxon>Bacillati</taxon>
        <taxon>Cyanobacteriota</taxon>
        <taxon>Cyanophyceae</taxon>
        <taxon>Acaryochloridales</taxon>
        <taxon>Thermosynechococcaceae</taxon>
        <taxon>Pseudocalidococcus</taxon>
        <taxon>Pseudocalidococcus azoricus</taxon>
    </lineage>
</organism>
<accession>A0AAE4JZB6</accession>
<dbReference type="InterPro" id="IPR029052">
    <property type="entry name" value="Metallo-depent_PP-like"/>
</dbReference>
<dbReference type="PANTHER" id="PTHR42988:SF2">
    <property type="entry name" value="CYCLIC NUCLEOTIDE PHOSPHODIESTERASE CBUA0032-RELATED"/>
    <property type="match status" value="1"/>
</dbReference>
<sequence>MVRFGIISDPHIALPETLPEPSRRFPLVEFSIPAFEVALADLTQLGIDFLLLPGDLTQHGEPENHRWLGERLQKLPFPTYVIPGNHDLPVPEPDGRSIGFAEFPLFYPQAGYVDPHQHYYCCYPAPGLRLIALNSNTFNDQGKQIGYLESAQWAWLEEILGNSVPEPTLTMVMIHHNVIPHLPDQAEHILSRRYILANAAPLRQLLKQHQVPLLITGHLHVQNIAYAEGLYEITTGSLASYPHPYRRVEIPQLDALEPEVKITTHYVQAVPTAPDLQAHSRQWLVNRSLGFMAWYLTLPPLSLDQVQADRLAPQLQEVWAQVSAGDARVELPDLPQPVRAYFENFSHVSPTGCPELRDNNTQFRLQARSLAASKVDPHGLR</sequence>
<dbReference type="RefSeq" id="WP_322877906.1">
    <property type="nucleotide sequence ID" value="NZ_JAVMIP010000005.1"/>
</dbReference>
<keyword evidence="3" id="KW-0408">Iron</keyword>
<dbReference type="GO" id="GO:0016787">
    <property type="term" value="F:hydrolase activity"/>
    <property type="evidence" value="ECO:0007669"/>
    <property type="project" value="UniProtKB-KW"/>
</dbReference>
<dbReference type="PANTHER" id="PTHR42988">
    <property type="entry name" value="PHOSPHOHYDROLASE"/>
    <property type="match status" value="1"/>
</dbReference>
<dbReference type="AlphaFoldDB" id="A0AAE4JZB6"/>
<proteinExistence type="inferred from homology"/>
<name>A0AAE4JZB6_9CYAN</name>
<comment type="caution">
    <text evidence="6">The sequence shown here is derived from an EMBL/GenBank/DDBJ whole genome shotgun (WGS) entry which is preliminary data.</text>
</comment>
<dbReference type="Pfam" id="PF00149">
    <property type="entry name" value="Metallophos"/>
    <property type="match status" value="1"/>
</dbReference>
<evidence type="ECO:0000256" key="3">
    <source>
        <dbReference type="ARBA" id="ARBA00023004"/>
    </source>
</evidence>
<feature type="domain" description="Calcineurin-like phosphoesterase" evidence="5">
    <location>
        <begin position="3"/>
        <end position="221"/>
    </location>
</feature>